<dbReference type="RefSeq" id="WP_136868694.1">
    <property type="nucleotide sequence ID" value="NZ_SWAV01000001.1"/>
</dbReference>
<organism evidence="1 2">
    <name type="scientific">Halopseudomonas bauzanensis</name>
    <dbReference type="NCBI Taxonomy" id="653930"/>
    <lineage>
        <taxon>Bacteria</taxon>
        <taxon>Pseudomonadati</taxon>
        <taxon>Pseudomonadota</taxon>
        <taxon>Gammaproteobacteria</taxon>
        <taxon>Pseudomonadales</taxon>
        <taxon>Pseudomonadaceae</taxon>
        <taxon>Halopseudomonas</taxon>
    </lineage>
</organism>
<accession>A0A4U0YR18</accession>
<evidence type="ECO:0000313" key="1">
    <source>
        <dbReference type="EMBL" id="TKA93079.1"/>
    </source>
</evidence>
<evidence type="ECO:0000313" key="2">
    <source>
        <dbReference type="Proteomes" id="UP000305198"/>
    </source>
</evidence>
<dbReference type="AlphaFoldDB" id="A0A4U0YR18"/>
<name>A0A4U0YR18_9GAMM</name>
<dbReference type="PANTHER" id="PTHR38436:SF1">
    <property type="entry name" value="ESTER CYCLASE"/>
    <property type="match status" value="1"/>
</dbReference>
<dbReference type="Proteomes" id="UP000305198">
    <property type="component" value="Unassembled WGS sequence"/>
</dbReference>
<dbReference type="Gene3D" id="3.10.450.50">
    <property type="match status" value="1"/>
</dbReference>
<gene>
    <name evidence="1" type="ORF">FA869_02540</name>
</gene>
<comment type="caution">
    <text evidence="1">The sequence shown here is derived from an EMBL/GenBank/DDBJ whole genome shotgun (WGS) entry which is preliminary data.</text>
</comment>
<reference evidence="1 2" key="1">
    <citation type="submission" date="2019-04" db="EMBL/GenBank/DDBJ databases">
        <title>Crypto-aerobic microbial life in anoxic (sulfidic) marine sediments.</title>
        <authorList>
            <person name="Bhattacharya S."/>
            <person name="Roy C."/>
            <person name="Mondal N."/>
            <person name="Sarkar J."/>
            <person name="Mandal S."/>
            <person name="Rameez M.J."/>
            <person name="Ghosh W."/>
        </authorList>
    </citation>
    <scope>NUCLEOTIDE SEQUENCE [LARGE SCALE GENOMIC DNA]</scope>
    <source>
        <strain evidence="1 2">SBBB</strain>
    </source>
</reference>
<sequence length="143" mass="16645">MNLEWEQNWLELFNGELEVLMGNYTDVFEYEDMNLGVRIVNDKPKLTQLFKTFENRDPDASLHYFSATRYHGDERGGALEWDWEIQHKTDFLGLPAAGKVTRVQGITIHQFREGKIILERSLWDTASLLQQLGMPAPAKLNFQ</sequence>
<evidence type="ECO:0008006" key="3">
    <source>
        <dbReference type="Google" id="ProtNLM"/>
    </source>
</evidence>
<protein>
    <recommendedName>
        <fullName evidence="3">SnoaL-like polyketide cyclase</fullName>
    </recommendedName>
</protein>
<dbReference type="PANTHER" id="PTHR38436">
    <property type="entry name" value="POLYKETIDE CYCLASE SNOAL-LIKE DOMAIN"/>
    <property type="match status" value="1"/>
</dbReference>
<dbReference type="SUPFAM" id="SSF54427">
    <property type="entry name" value="NTF2-like"/>
    <property type="match status" value="1"/>
</dbReference>
<dbReference type="Pfam" id="PF07366">
    <property type="entry name" value="SnoaL"/>
    <property type="match status" value="1"/>
</dbReference>
<dbReference type="GO" id="GO:0030638">
    <property type="term" value="P:polyketide metabolic process"/>
    <property type="evidence" value="ECO:0007669"/>
    <property type="project" value="InterPro"/>
</dbReference>
<dbReference type="EMBL" id="SWAV01000001">
    <property type="protein sequence ID" value="TKA93079.1"/>
    <property type="molecule type" value="Genomic_DNA"/>
</dbReference>
<dbReference type="InterPro" id="IPR032710">
    <property type="entry name" value="NTF2-like_dom_sf"/>
</dbReference>
<dbReference type="InterPro" id="IPR009959">
    <property type="entry name" value="Cyclase_SnoaL-like"/>
</dbReference>
<proteinExistence type="predicted"/>